<dbReference type="EMBL" id="JACXSI010000045">
    <property type="protein sequence ID" value="MBD3109837.1"/>
    <property type="molecule type" value="Genomic_DNA"/>
</dbReference>
<dbReference type="PROSITE" id="PS51257">
    <property type="entry name" value="PROKAR_LIPOPROTEIN"/>
    <property type="match status" value="1"/>
</dbReference>
<dbReference type="AlphaFoldDB" id="A0A927HCP1"/>
<reference evidence="3" key="1">
    <citation type="submission" date="2020-09" db="EMBL/GenBank/DDBJ databases">
        <title>Bacillus faecalis sp. nov., a moderately halophilic bacterium isolated from cow faeces.</title>
        <authorList>
            <person name="Jiang L."/>
            <person name="Lee J."/>
        </authorList>
    </citation>
    <scope>NUCLEOTIDE SEQUENCE</scope>
    <source>
        <strain evidence="3">AGMB 02131</strain>
    </source>
</reference>
<keyword evidence="4" id="KW-1185">Reference proteome</keyword>
<dbReference type="RefSeq" id="WP_190999369.1">
    <property type="nucleotide sequence ID" value="NZ_JACXSI010000045.1"/>
</dbReference>
<protein>
    <submittedName>
        <fullName evidence="3">DUF4352 domain-containing protein</fullName>
    </submittedName>
</protein>
<evidence type="ECO:0000313" key="4">
    <source>
        <dbReference type="Proteomes" id="UP000602076"/>
    </source>
</evidence>
<evidence type="ECO:0000256" key="1">
    <source>
        <dbReference type="ARBA" id="ARBA00022729"/>
    </source>
</evidence>
<keyword evidence="1 2" id="KW-0732">Signal</keyword>
<proteinExistence type="predicted"/>
<sequence>MKKLFISFALLSVLLLAACGDSEKQSSSGNTSENSGKVLSNEEFVKMYSDPAKYKGDKVDFYARVFTEPEKDDEGTYLQVYAEDNSDRNTLVGINDPDLKVKNDDIIHVVGTVKDVFEGENLMGGTIVAPLIEAESIEITDYATAFAPALKTIEVNKEIDQHGYLLKLQKIELAENETRLYVNITNNSDDEISFYTFNSKVVIDNKQYEENSELSYNYPEIQSEILPGVSTEGIIVFDSFPESATIKVFFEGYSDNYDLDFTPFEFEVTY</sequence>
<evidence type="ECO:0000313" key="3">
    <source>
        <dbReference type="EMBL" id="MBD3109837.1"/>
    </source>
</evidence>
<evidence type="ECO:0000256" key="2">
    <source>
        <dbReference type="SAM" id="SignalP"/>
    </source>
</evidence>
<dbReference type="Proteomes" id="UP000602076">
    <property type="component" value="Unassembled WGS sequence"/>
</dbReference>
<accession>A0A927HCP1</accession>
<dbReference type="InterPro" id="IPR029050">
    <property type="entry name" value="Immunoprotect_excell_Ig-like"/>
</dbReference>
<comment type="caution">
    <text evidence="3">The sequence shown here is derived from an EMBL/GenBank/DDBJ whole genome shotgun (WGS) entry which is preliminary data.</text>
</comment>
<feature type="signal peptide" evidence="2">
    <location>
        <begin position="1"/>
        <end position="17"/>
    </location>
</feature>
<name>A0A927HCP1_9BACI</name>
<organism evidence="3 4">
    <name type="scientific">Peribacillus faecalis</name>
    <dbReference type="NCBI Taxonomy" id="2772559"/>
    <lineage>
        <taxon>Bacteria</taxon>
        <taxon>Bacillati</taxon>
        <taxon>Bacillota</taxon>
        <taxon>Bacilli</taxon>
        <taxon>Bacillales</taxon>
        <taxon>Bacillaceae</taxon>
        <taxon>Peribacillus</taxon>
    </lineage>
</organism>
<gene>
    <name evidence="3" type="ORF">IEO70_15970</name>
</gene>
<dbReference type="Gene3D" id="2.60.40.1240">
    <property type="match status" value="1"/>
</dbReference>
<feature type="chain" id="PRO_5039526597" evidence="2">
    <location>
        <begin position="18"/>
        <end position="270"/>
    </location>
</feature>